<dbReference type="SUPFAM" id="SSF53041">
    <property type="entry name" value="Resolvase-like"/>
    <property type="match status" value="1"/>
</dbReference>
<feature type="coiled-coil region" evidence="1">
    <location>
        <begin position="392"/>
        <end position="440"/>
    </location>
</feature>
<dbReference type="SMART" id="SM00857">
    <property type="entry name" value="Resolvase"/>
    <property type="match status" value="1"/>
</dbReference>
<dbReference type="RefSeq" id="WP_038610812.1">
    <property type="nucleotide sequence ID" value="NZ_CP009215.1"/>
</dbReference>
<evidence type="ECO:0000313" key="4">
    <source>
        <dbReference type="EMBL" id="AIL96617.1"/>
    </source>
</evidence>
<dbReference type="GO" id="GO:0000150">
    <property type="term" value="F:DNA strand exchange activity"/>
    <property type="evidence" value="ECO:0007669"/>
    <property type="project" value="InterPro"/>
</dbReference>
<name>A0A077HPP8_9CORY</name>
<dbReference type="PROSITE" id="PS51737">
    <property type="entry name" value="RECOMBINASE_DNA_BIND"/>
    <property type="match status" value="1"/>
</dbReference>
<sequence length="503" mass="56900">MTTRAAIYLRISLDAAMDGLAIDRQRQDCEALAEQRGWDVVHTYVDQSISASKKDVDRPDYDAMVASFERGEIDAIICWDLDRLTRQPWQLEEWIDRAEEQGLKLVTANGDADLATDGGRMYARIKAAVARGEIERKSMRQSRAQQQRAEQGRWYSGGVRPIGYTSTGEIIPSEAAAVLGMFRAVERGNSMRDIARALSGVDQPGLPDIPTTPRHMHTVVTERNARRRAAGQEEKPVPDAQPWAYTSLHSILRNPVYAGYSTYKKAKRKGVKNKYRRVTHIVRDPDTGEPVKGQWEPIVTPDLWWRVQNVLDDPDRLTNKERRNTRRHLGSGLYVCDECGNPVRTHADRYRCAACGLVRTHSVDDFVLAVIRARLGRDDLADLLPTADDDEVDAIDDELAELRAKLARVQADYDEELIEARDLKRARNRYEPQIEKLETRRARLAGASALLDTTGYASPVDAFDNAELAVQRRVINTLCQVRLRRGVRGSKTFNPESVQIVWN</sequence>
<organism evidence="4 5">
    <name type="scientific">Corynebacterium ureicelerivorans</name>
    <dbReference type="NCBI Taxonomy" id="401472"/>
    <lineage>
        <taxon>Bacteria</taxon>
        <taxon>Bacillati</taxon>
        <taxon>Actinomycetota</taxon>
        <taxon>Actinomycetes</taxon>
        <taxon>Mycobacteriales</taxon>
        <taxon>Corynebacteriaceae</taxon>
        <taxon>Corynebacterium</taxon>
    </lineage>
</organism>
<dbReference type="KEGG" id="cuv:CUREI_04300"/>
<dbReference type="InterPro" id="IPR036162">
    <property type="entry name" value="Resolvase-like_N_sf"/>
</dbReference>
<dbReference type="PANTHER" id="PTHR30461">
    <property type="entry name" value="DNA-INVERTASE FROM LAMBDOID PROPHAGE"/>
    <property type="match status" value="1"/>
</dbReference>
<accession>A0A077HPP8</accession>
<dbReference type="PROSITE" id="PS51736">
    <property type="entry name" value="RECOMBINASES_3"/>
    <property type="match status" value="1"/>
</dbReference>
<feature type="domain" description="Resolvase/invertase-type recombinase catalytic" evidence="2">
    <location>
        <begin position="4"/>
        <end position="152"/>
    </location>
</feature>
<evidence type="ECO:0000259" key="2">
    <source>
        <dbReference type="PROSITE" id="PS51736"/>
    </source>
</evidence>
<reference evidence="4 5" key="1">
    <citation type="submission" date="2014-08" db="EMBL/GenBank/DDBJ databases">
        <title>Complete genome sequence of Corynebacterium ureicelerivorans DSM 45051, a lipophilic and urea-splitting isolate from a blood culture of a septicaemia patient.</title>
        <authorList>
            <person name="Tippelt A."/>
            <person name="Albersmeier A."/>
            <person name="Brinkrolf K."/>
            <person name="Ruckert C."/>
            <person name="Tauch A."/>
        </authorList>
    </citation>
    <scope>NUCLEOTIDE SEQUENCE [LARGE SCALE GENOMIC DNA]</scope>
    <source>
        <strain evidence="4 5">IMMIB RIV-2301</strain>
    </source>
</reference>
<feature type="domain" description="Recombinase" evidence="3">
    <location>
        <begin position="156"/>
        <end position="317"/>
    </location>
</feature>
<dbReference type="Proteomes" id="UP000028939">
    <property type="component" value="Chromosome"/>
</dbReference>
<dbReference type="CDD" id="cd00338">
    <property type="entry name" value="Ser_Recombinase"/>
    <property type="match status" value="1"/>
</dbReference>
<evidence type="ECO:0000259" key="3">
    <source>
        <dbReference type="PROSITE" id="PS51737"/>
    </source>
</evidence>
<dbReference type="HOGENOM" id="CLU_010686_18_18_11"/>
<dbReference type="Pfam" id="PF07508">
    <property type="entry name" value="Recombinase"/>
    <property type="match status" value="1"/>
</dbReference>
<dbReference type="InterPro" id="IPR011109">
    <property type="entry name" value="DNA_bind_recombinase_dom"/>
</dbReference>
<dbReference type="Pfam" id="PF00239">
    <property type="entry name" value="Resolvase"/>
    <property type="match status" value="1"/>
</dbReference>
<dbReference type="STRING" id="401472.CUREI_04300"/>
<evidence type="ECO:0000256" key="1">
    <source>
        <dbReference type="SAM" id="Coils"/>
    </source>
</evidence>
<dbReference type="PANTHER" id="PTHR30461:SF23">
    <property type="entry name" value="DNA RECOMBINASE-RELATED"/>
    <property type="match status" value="1"/>
</dbReference>
<proteinExistence type="predicted"/>
<gene>
    <name evidence="4" type="ORF">CUREI_04300</name>
</gene>
<dbReference type="OrthoDB" id="4500247at2"/>
<dbReference type="InterPro" id="IPR006119">
    <property type="entry name" value="Resolv_N"/>
</dbReference>
<keyword evidence="5" id="KW-1185">Reference proteome</keyword>
<dbReference type="EMBL" id="CP009215">
    <property type="protein sequence ID" value="AIL96617.1"/>
    <property type="molecule type" value="Genomic_DNA"/>
</dbReference>
<dbReference type="Gene3D" id="3.40.50.1390">
    <property type="entry name" value="Resolvase, N-terminal catalytic domain"/>
    <property type="match status" value="1"/>
</dbReference>
<dbReference type="InterPro" id="IPR038109">
    <property type="entry name" value="DNA_bind_recomb_sf"/>
</dbReference>
<dbReference type="Gene3D" id="3.90.1750.20">
    <property type="entry name" value="Putative Large Serine Recombinase, Chain B, Domain 2"/>
    <property type="match status" value="1"/>
</dbReference>
<keyword evidence="1" id="KW-0175">Coiled coil</keyword>
<dbReference type="AlphaFoldDB" id="A0A077HPP8"/>
<dbReference type="InterPro" id="IPR050639">
    <property type="entry name" value="SSR_resolvase"/>
</dbReference>
<protein>
    <submittedName>
        <fullName evidence="4">Integrase</fullName>
    </submittedName>
</protein>
<evidence type="ECO:0000313" key="5">
    <source>
        <dbReference type="Proteomes" id="UP000028939"/>
    </source>
</evidence>
<dbReference type="GO" id="GO:0003677">
    <property type="term" value="F:DNA binding"/>
    <property type="evidence" value="ECO:0007669"/>
    <property type="project" value="InterPro"/>
</dbReference>